<comment type="caution">
    <text evidence="2">The sequence shown here is derived from an EMBL/GenBank/DDBJ whole genome shotgun (WGS) entry which is preliminary data.</text>
</comment>
<dbReference type="SUPFAM" id="SSF57783">
    <property type="entry name" value="Zinc beta-ribbon"/>
    <property type="match status" value="1"/>
</dbReference>
<dbReference type="AlphaFoldDB" id="A0A3L7K3J9"/>
<proteinExistence type="predicted"/>
<name>A0A3L7K3J9_9BACI</name>
<dbReference type="GO" id="GO:0005694">
    <property type="term" value="C:chromosome"/>
    <property type="evidence" value="ECO:0007669"/>
    <property type="project" value="InterPro"/>
</dbReference>
<keyword evidence="3" id="KW-1185">Reference proteome</keyword>
<evidence type="ECO:0000259" key="1">
    <source>
        <dbReference type="Pfam" id="PF01396"/>
    </source>
</evidence>
<dbReference type="Gene3D" id="3.30.65.10">
    <property type="entry name" value="Bacterial Topoisomerase I, domain 1"/>
    <property type="match status" value="1"/>
</dbReference>
<protein>
    <recommendedName>
        <fullName evidence="1">DNA topoisomerase type IA zn finger domain-containing protein</fullName>
    </recommendedName>
</protein>
<accession>A0A3L7K3J9</accession>
<reference evidence="2 3" key="1">
    <citation type="submission" date="2018-10" db="EMBL/GenBank/DDBJ databases">
        <title>Falsibacillus sp. genome draft.</title>
        <authorList>
            <person name="Shi S."/>
        </authorList>
    </citation>
    <scope>NUCLEOTIDE SEQUENCE [LARGE SCALE GENOMIC DNA]</scope>
    <source>
        <strain evidence="2 3">GY 10110</strain>
    </source>
</reference>
<dbReference type="GO" id="GO:0003916">
    <property type="term" value="F:DNA topoisomerase activity"/>
    <property type="evidence" value="ECO:0007669"/>
    <property type="project" value="InterPro"/>
</dbReference>
<dbReference type="RefSeq" id="WP_121679870.1">
    <property type="nucleotide sequence ID" value="NZ_RCVZ01000003.1"/>
</dbReference>
<dbReference type="GO" id="GO:0003677">
    <property type="term" value="F:DNA binding"/>
    <property type="evidence" value="ECO:0007669"/>
    <property type="project" value="InterPro"/>
</dbReference>
<dbReference type="Proteomes" id="UP000276770">
    <property type="component" value="Unassembled WGS sequence"/>
</dbReference>
<sequence>MKKINVTSETVRVTYDNRIIHAVNEFKEIHMTHFKKSQLKAIIESCLLNEESTKRDHVEQITQQRTKEKNDVKAGIFPKCGGELKKRKGKYGEFNGCSDYSKCRFTT</sequence>
<evidence type="ECO:0000313" key="2">
    <source>
        <dbReference type="EMBL" id="RLQ96849.1"/>
    </source>
</evidence>
<evidence type="ECO:0000313" key="3">
    <source>
        <dbReference type="Proteomes" id="UP000276770"/>
    </source>
</evidence>
<organism evidence="2 3">
    <name type="scientific">Falsibacillus albus</name>
    <dbReference type="NCBI Taxonomy" id="2478915"/>
    <lineage>
        <taxon>Bacteria</taxon>
        <taxon>Bacillati</taxon>
        <taxon>Bacillota</taxon>
        <taxon>Bacilli</taxon>
        <taxon>Bacillales</taxon>
        <taxon>Bacillaceae</taxon>
        <taxon>Falsibacillus</taxon>
    </lineage>
</organism>
<feature type="domain" description="DNA topoisomerase type IA zn finger" evidence="1">
    <location>
        <begin position="78"/>
        <end position="106"/>
    </location>
</feature>
<dbReference type="GO" id="GO:0006265">
    <property type="term" value="P:DNA topological change"/>
    <property type="evidence" value="ECO:0007669"/>
    <property type="project" value="InterPro"/>
</dbReference>
<gene>
    <name evidence="2" type="ORF">D9X91_07050</name>
</gene>
<dbReference type="Pfam" id="PF01396">
    <property type="entry name" value="Zn_ribbon_Top1"/>
    <property type="match status" value="1"/>
</dbReference>
<dbReference type="EMBL" id="RCVZ01000003">
    <property type="protein sequence ID" value="RLQ96849.1"/>
    <property type="molecule type" value="Genomic_DNA"/>
</dbReference>
<dbReference type="OrthoDB" id="5782056at2"/>
<dbReference type="InterPro" id="IPR013498">
    <property type="entry name" value="Topo_IA_Znf"/>
</dbReference>